<dbReference type="Pfam" id="PF12234">
    <property type="entry name" value="Rav1p_C"/>
    <property type="match status" value="2"/>
</dbReference>
<dbReference type="GO" id="GO:0043291">
    <property type="term" value="C:RAVE complex"/>
    <property type="evidence" value="ECO:0007669"/>
    <property type="project" value="TreeGrafter"/>
</dbReference>
<dbReference type="InterPro" id="IPR022033">
    <property type="entry name" value="Rav1p_C"/>
</dbReference>
<comment type="catalytic activity">
    <reaction evidence="2">
        <text>a monoacylglycerol + H2O = glycerol + a fatty acid + H(+)</text>
        <dbReference type="Rhea" id="RHEA:15245"/>
        <dbReference type="ChEBI" id="CHEBI:15377"/>
        <dbReference type="ChEBI" id="CHEBI:15378"/>
        <dbReference type="ChEBI" id="CHEBI:17408"/>
        <dbReference type="ChEBI" id="CHEBI:17754"/>
        <dbReference type="ChEBI" id="CHEBI:28868"/>
    </reaction>
</comment>
<dbReference type="Proteomes" id="UP001213623">
    <property type="component" value="Chromosome 1"/>
</dbReference>
<dbReference type="EMBL" id="CP119892">
    <property type="protein sequence ID" value="WFD25449.1"/>
    <property type="molecule type" value="Genomic_DNA"/>
</dbReference>
<feature type="domain" description="RAVE complex protein Rav1 C-terminal" evidence="5">
    <location>
        <begin position="1241"/>
        <end position="1523"/>
    </location>
</feature>
<reference evidence="6" key="1">
    <citation type="submission" date="2023-03" db="EMBL/GenBank/DDBJ databases">
        <title>Mating type loci evolution in Malassezia.</title>
        <authorList>
            <person name="Coelho M.A."/>
        </authorList>
    </citation>
    <scope>NUCLEOTIDE SEQUENCE</scope>
    <source>
        <strain evidence="6">CBS 9557</strain>
    </source>
</reference>
<dbReference type="Pfam" id="PF10230">
    <property type="entry name" value="LIDHydrolase"/>
    <property type="match status" value="1"/>
</dbReference>
<keyword evidence="4" id="KW-0812">Transmembrane</keyword>
<dbReference type="InterPro" id="IPR036322">
    <property type="entry name" value="WD40_repeat_dom_sf"/>
</dbReference>
<evidence type="ECO:0000256" key="3">
    <source>
        <dbReference type="SAM" id="MobiDB-lite"/>
    </source>
</evidence>
<keyword evidence="7" id="KW-1185">Reference proteome</keyword>
<dbReference type="GO" id="GO:0019915">
    <property type="term" value="P:lipid storage"/>
    <property type="evidence" value="ECO:0007669"/>
    <property type="project" value="InterPro"/>
</dbReference>
<comment type="catalytic activity">
    <reaction evidence="1">
        <text>a diacylglycerol + H2O = a monoacylglycerol + a fatty acid + H(+)</text>
        <dbReference type="Rhea" id="RHEA:32731"/>
        <dbReference type="ChEBI" id="CHEBI:15377"/>
        <dbReference type="ChEBI" id="CHEBI:15378"/>
        <dbReference type="ChEBI" id="CHEBI:17408"/>
        <dbReference type="ChEBI" id="CHEBI:18035"/>
        <dbReference type="ChEBI" id="CHEBI:28868"/>
    </reaction>
</comment>
<protein>
    <submittedName>
        <fullName evidence="6">Regulator of (H+)-ATPase in vacuolar membrane</fullName>
    </submittedName>
</protein>
<dbReference type="SUPFAM" id="SSF50978">
    <property type="entry name" value="WD40 repeat-like"/>
    <property type="match status" value="1"/>
</dbReference>
<dbReference type="InterPro" id="IPR015943">
    <property type="entry name" value="WD40/YVTN_repeat-like_dom_sf"/>
</dbReference>
<keyword evidence="4" id="KW-0472">Membrane</keyword>
<dbReference type="InterPro" id="IPR052208">
    <property type="entry name" value="DmX-like/RAVE_component"/>
</dbReference>
<keyword evidence="4" id="KW-1133">Transmembrane helix</keyword>
<dbReference type="Gene3D" id="2.130.10.10">
    <property type="entry name" value="YVTN repeat-like/Quinoprotein amine dehydrogenase"/>
    <property type="match status" value="1"/>
</dbReference>
<evidence type="ECO:0000256" key="4">
    <source>
        <dbReference type="SAM" id="Phobius"/>
    </source>
</evidence>
<gene>
    <name evidence="6" type="primary">RAV1</name>
    <name evidence="6" type="ORF">MNAN1_000409</name>
</gene>
<dbReference type="InterPro" id="IPR029058">
    <property type="entry name" value="AB_hydrolase_fold"/>
</dbReference>
<dbReference type="PANTHER" id="PTHR13950">
    <property type="entry name" value="RABCONNECTIN-RELATED"/>
    <property type="match status" value="1"/>
</dbReference>
<dbReference type="SUPFAM" id="SSF53474">
    <property type="entry name" value="alpha/beta-Hydrolases"/>
    <property type="match status" value="1"/>
</dbReference>
<evidence type="ECO:0000256" key="2">
    <source>
        <dbReference type="ARBA" id="ARBA00048461"/>
    </source>
</evidence>
<feature type="domain" description="RAVE complex protein Rav1 C-terminal" evidence="5">
    <location>
        <begin position="975"/>
        <end position="1138"/>
    </location>
</feature>
<dbReference type="PANTHER" id="PTHR13950:SF9">
    <property type="entry name" value="RABCONNECTIN-3A"/>
    <property type="match status" value="1"/>
</dbReference>
<sequence length="1578" mass="175921">MQPQKRWIGGVRALYWPSQGVPRGAFLFIPGNPGVSEYYTDFLTELHGLLRSRCVIVCKGSPGHDETRNAPPPTGRFTWAGQSSSYYGVPDQIASQRLALAELRAELPNDAPLVLAGHSMGAYVATQLVCTNADDVQGMQLLFPTISYIRTAPQARLTRLWIAPPFLWVVHWLVACLACLPAYWHYLLVRALTMQPPVAAQVSSEFLRRPRAVCTALRTYADEEALITEIPDQLRQVLQRRKIPVRAYWGRGNSVRTQHSQQDTWAPSWHRRHAESQLGLQTWSVPTYVHANERAHVTETDLPTLSSTECALGLPHAFCLPAALNTFASFVSESRQLYLSAQASGRRINVFHGRGQLMQSLSFDDVPGSQHARLKGVSSVALGLETPGSNHVLLVASFSSIVAIWRLDALNMAKMGQVPIYARWRLDGTLPMRGQLVSTLSVVDGQLAIGSNTHVAIWTKGTHASSQWRLVWSTRVPRPMLRVQWSPDGQYLAAVPLNDMRVLVWRIQTTSPFSIELVTKLRHTRPVQSLGWRWPREGRHPVPLLVVTTRNQVAHVYNALPDELTLRPWATIDAASDVRDVSASDAPDVSRVIALAYCDAGRLALALQHDLALLDREAQRVLTGVSTDTPESAERRATRRRQLTQYLDQGADLFLALMGDGSLVVYVLLHVEASAPMLSQTYLSLKIPPCISTELVQPPLMLEFMPLAPHRQAHSTVLPTGWIHAQTASGLRGMMAVSLALLLDGDPRGLFVQDTVLGPDMDEAPTPSHAQPFLRVEHRSDIVSLQVMRGGRDLLSFSRDGVLIWWKGCMNGQVALHSRHQMRLRDAFAMCALGDSENVAVLCPGALVIALLHAEARPERANSSITLQGVQSQRFEMLFIEPDQVAAFQCMPAHETLRLCLVLRDGRQHTWIVHPHDGWRVEVEGWHSLAPSLLSATLVPHWHPGHEAALLAMTGDGELQVWRGEPCTCQWAWPTHLSQAVCLQASAHGHLAVVHGSSPAWRVSIFDSRLADVCDPLVHCVDVHAQHRPHLAWTAMDQVGSVLAVSVDSRVDLVAQADRFWSSLGQVQLDELGGSAISHVEWMEAHRLLVASTCQLFLYDAKLREQDTWVDLTTVLQERSQMRPYYDPLHLTLCLQWGLQANVVTSCTHIAAARGRTQWPAIAWSWERTPLASVQAPPPVLAEAQTALDQDEAWPAAPPPPPQALADTLRAVHQVYSTPIDEAGRQFLAAWYASGGREARWVWAHLSRDQTTLHSKVAAAWETRVTWDRVRATGVFAWSAERSMLEPLMEQMARASFVQDDDMEPVLSTLFYLSLRKHSMVRSVWRRAIGHSDQAKMQTFLAHDFSSERWRVAAQKNAFVLMSQRRFLFAAAFFLLGGALQDAVNVCVRQLHDTDLAIAVARVYEETDRGPIFLRLVEQHVVPQAIAAGDRWLGAWALLVLNKPHDFVQVLTRPLGTLWPDSDATRAPGWDWPDPNLLLLLEYGKATFPWLDSAWTCEQETRYVLSTAFRLERLACDWLAITLLRTWRFVRTPVESPSVPSTTLHAPSTGPKIGSLMGERRPPPAQSTAELDLSAFGW</sequence>
<evidence type="ECO:0000259" key="5">
    <source>
        <dbReference type="Pfam" id="PF12234"/>
    </source>
</evidence>
<proteinExistence type="predicted"/>
<dbReference type="GO" id="GO:0007035">
    <property type="term" value="P:vacuolar acidification"/>
    <property type="evidence" value="ECO:0007669"/>
    <property type="project" value="TreeGrafter"/>
</dbReference>
<accession>A0AAF0J106</accession>
<dbReference type="InterPro" id="IPR001680">
    <property type="entry name" value="WD40_rpt"/>
</dbReference>
<dbReference type="SMART" id="SM00320">
    <property type="entry name" value="WD40"/>
    <property type="match status" value="4"/>
</dbReference>
<dbReference type="InterPro" id="IPR019363">
    <property type="entry name" value="LDAH"/>
</dbReference>
<name>A0AAF0J106_9BASI</name>
<dbReference type="GO" id="GO:0016298">
    <property type="term" value="F:lipase activity"/>
    <property type="evidence" value="ECO:0007669"/>
    <property type="project" value="InterPro"/>
</dbReference>
<feature type="transmembrane region" description="Helical" evidence="4">
    <location>
        <begin position="166"/>
        <end position="186"/>
    </location>
</feature>
<evidence type="ECO:0000256" key="1">
    <source>
        <dbReference type="ARBA" id="ARBA00047591"/>
    </source>
</evidence>
<dbReference type="GO" id="GO:0005811">
    <property type="term" value="C:lipid droplet"/>
    <property type="evidence" value="ECO:0007669"/>
    <property type="project" value="InterPro"/>
</dbReference>
<evidence type="ECO:0000313" key="6">
    <source>
        <dbReference type="EMBL" id="WFD25449.1"/>
    </source>
</evidence>
<dbReference type="Gene3D" id="3.40.50.1820">
    <property type="entry name" value="alpha/beta hydrolase"/>
    <property type="match status" value="1"/>
</dbReference>
<feature type="region of interest" description="Disordered" evidence="3">
    <location>
        <begin position="1536"/>
        <end position="1578"/>
    </location>
</feature>
<evidence type="ECO:0000313" key="7">
    <source>
        <dbReference type="Proteomes" id="UP001213623"/>
    </source>
</evidence>
<organism evidence="6 7">
    <name type="scientific">Malassezia nana</name>
    <dbReference type="NCBI Taxonomy" id="180528"/>
    <lineage>
        <taxon>Eukaryota</taxon>
        <taxon>Fungi</taxon>
        <taxon>Dikarya</taxon>
        <taxon>Basidiomycota</taxon>
        <taxon>Ustilaginomycotina</taxon>
        <taxon>Malasseziomycetes</taxon>
        <taxon>Malasseziales</taxon>
        <taxon>Malasseziaceae</taxon>
        <taxon>Malassezia</taxon>
    </lineage>
</organism>